<gene>
    <name evidence="1" type="ORF">B296_00000902</name>
</gene>
<organism evidence="1 2">
    <name type="scientific">Ensete ventricosum</name>
    <name type="common">Abyssinian banana</name>
    <name type="synonym">Musa ensete</name>
    <dbReference type="NCBI Taxonomy" id="4639"/>
    <lineage>
        <taxon>Eukaryota</taxon>
        <taxon>Viridiplantae</taxon>
        <taxon>Streptophyta</taxon>
        <taxon>Embryophyta</taxon>
        <taxon>Tracheophyta</taxon>
        <taxon>Spermatophyta</taxon>
        <taxon>Magnoliopsida</taxon>
        <taxon>Liliopsida</taxon>
        <taxon>Zingiberales</taxon>
        <taxon>Musaceae</taxon>
        <taxon>Ensete</taxon>
    </lineage>
</organism>
<sequence>MTATASLPTSIVTRTAAIRSSPRDQECGARRFHPWGLRRSKSISRGGRTRMPKSARLCTPTADTVCRSIGVK</sequence>
<evidence type="ECO:0000313" key="1">
    <source>
        <dbReference type="EMBL" id="RRT85177.1"/>
    </source>
</evidence>
<proteinExistence type="predicted"/>
<name>A0A427B9M1_ENSVE</name>
<dbReference type="Proteomes" id="UP000287651">
    <property type="component" value="Unassembled WGS sequence"/>
</dbReference>
<reference evidence="1 2" key="1">
    <citation type="journal article" date="2014" name="Agronomy (Basel)">
        <title>A Draft Genome Sequence for Ensete ventricosum, the Drought-Tolerant Tree Against Hunger.</title>
        <authorList>
            <person name="Harrison J."/>
            <person name="Moore K.A."/>
            <person name="Paszkiewicz K."/>
            <person name="Jones T."/>
            <person name="Grant M."/>
            <person name="Ambacheew D."/>
            <person name="Muzemil S."/>
            <person name="Studholme D.J."/>
        </authorList>
    </citation>
    <scope>NUCLEOTIDE SEQUENCE [LARGE SCALE GENOMIC DNA]</scope>
</reference>
<accession>A0A427B9M1</accession>
<evidence type="ECO:0000313" key="2">
    <source>
        <dbReference type="Proteomes" id="UP000287651"/>
    </source>
</evidence>
<protein>
    <submittedName>
        <fullName evidence="1">Uncharacterized protein</fullName>
    </submittedName>
</protein>
<comment type="caution">
    <text evidence="1">The sequence shown here is derived from an EMBL/GenBank/DDBJ whole genome shotgun (WGS) entry which is preliminary data.</text>
</comment>
<dbReference type="EMBL" id="AMZH03000163">
    <property type="protein sequence ID" value="RRT85177.1"/>
    <property type="molecule type" value="Genomic_DNA"/>
</dbReference>
<dbReference type="AlphaFoldDB" id="A0A427B9M1"/>